<feature type="transmembrane region" description="Helical" evidence="1">
    <location>
        <begin position="6"/>
        <end position="23"/>
    </location>
</feature>
<organism evidence="2 3">
    <name type="scientific">Tissierella carlieri</name>
    <dbReference type="NCBI Taxonomy" id="689904"/>
    <lineage>
        <taxon>Bacteria</taxon>
        <taxon>Bacillati</taxon>
        <taxon>Bacillota</taxon>
        <taxon>Tissierellia</taxon>
        <taxon>Tissierellales</taxon>
        <taxon>Tissierellaceae</taxon>
        <taxon>Tissierella</taxon>
    </lineage>
</organism>
<evidence type="ECO:0000256" key="1">
    <source>
        <dbReference type="SAM" id="Phobius"/>
    </source>
</evidence>
<sequence length="66" mass="7404">MNKKSYVSILVVIITYIITRIVYKLTGFSYSFSEGILNIKLLIDLGLWIIVAVLVSTALNKILSNI</sequence>
<accession>A0ABT1S8V3</accession>
<proteinExistence type="predicted"/>
<dbReference type="RefSeq" id="WP_216559286.1">
    <property type="nucleotide sequence ID" value="NZ_JAHLOH010000033.1"/>
</dbReference>
<evidence type="ECO:0000313" key="2">
    <source>
        <dbReference type="EMBL" id="MCQ4922898.1"/>
    </source>
</evidence>
<keyword evidence="1" id="KW-0812">Transmembrane</keyword>
<feature type="transmembrane region" description="Helical" evidence="1">
    <location>
        <begin position="35"/>
        <end position="59"/>
    </location>
</feature>
<keyword evidence="3" id="KW-1185">Reference proteome</keyword>
<comment type="caution">
    <text evidence="2">The sequence shown here is derived from an EMBL/GenBank/DDBJ whole genome shotgun (WGS) entry which is preliminary data.</text>
</comment>
<gene>
    <name evidence="2" type="ORF">NE686_07375</name>
</gene>
<reference evidence="2 3" key="1">
    <citation type="submission" date="2022-06" db="EMBL/GenBank/DDBJ databases">
        <title>Isolation of gut microbiota from human fecal samples.</title>
        <authorList>
            <person name="Pamer E.G."/>
            <person name="Barat B."/>
            <person name="Waligurski E."/>
            <person name="Medina S."/>
            <person name="Paddock L."/>
            <person name="Mostad J."/>
        </authorList>
    </citation>
    <scope>NUCLEOTIDE SEQUENCE [LARGE SCALE GENOMIC DNA]</scope>
    <source>
        <strain evidence="2 3">DFI.7.95</strain>
    </source>
</reference>
<keyword evidence="1" id="KW-0472">Membrane</keyword>
<dbReference type="EMBL" id="JANGAC010000004">
    <property type="protein sequence ID" value="MCQ4922898.1"/>
    <property type="molecule type" value="Genomic_DNA"/>
</dbReference>
<dbReference type="Proteomes" id="UP001524478">
    <property type="component" value="Unassembled WGS sequence"/>
</dbReference>
<name>A0ABT1S8V3_9FIRM</name>
<protein>
    <submittedName>
        <fullName evidence="2">Uncharacterized protein</fullName>
    </submittedName>
</protein>
<evidence type="ECO:0000313" key="3">
    <source>
        <dbReference type="Proteomes" id="UP001524478"/>
    </source>
</evidence>
<keyword evidence="1" id="KW-1133">Transmembrane helix</keyword>